<protein>
    <submittedName>
        <fullName evidence="1">Uncharacterized protein</fullName>
    </submittedName>
</protein>
<dbReference type="EMBL" id="JADOES010000071">
    <property type="protein sequence ID" value="MBT9317991.1"/>
    <property type="molecule type" value="Genomic_DNA"/>
</dbReference>
<comment type="caution">
    <text evidence="1">The sequence shown here is derived from an EMBL/GenBank/DDBJ whole genome shotgun (WGS) entry which is preliminary data.</text>
</comment>
<evidence type="ECO:0000313" key="1">
    <source>
        <dbReference type="EMBL" id="MBT9317991.1"/>
    </source>
</evidence>
<evidence type="ECO:0000313" key="2">
    <source>
        <dbReference type="Proteomes" id="UP000717364"/>
    </source>
</evidence>
<accession>A0A947DND8</accession>
<reference evidence="1" key="2">
    <citation type="journal article" date="2021" name="Mar. Drugs">
        <title>Genome Reduction and Secondary Metabolism of the Marine Sponge-Associated Cyanobacterium Leptothoe.</title>
        <authorList>
            <person name="Konstantinou D."/>
            <person name="Popin R.V."/>
            <person name="Fewer D.P."/>
            <person name="Sivonen K."/>
            <person name="Gkelis S."/>
        </authorList>
    </citation>
    <scope>NUCLEOTIDE SEQUENCE</scope>
    <source>
        <strain evidence="1">TAU-MAC 1115</strain>
    </source>
</reference>
<dbReference type="Proteomes" id="UP000717364">
    <property type="component" value="Unassembled WGS sequence"/>
</dbReference>
<name>A0A947DND8_9CYAN</name>
<sequence>MPCRIFELASEFESEIAEFRSLSDVERRYQINDWSQGQHPTLHLQLYAEGANGNVHFRRDALNPKACKGATYRYSSHGWGLIQLYLESPRNGVLRNSHTNHNSETRARNWATTYPELGDPADWNWAVVNAFSRKLNRFIRKSGVEKQGSRVVLPQAASFFAALPSTDP</sequence>
<proteinExistence type="predicted"/>
<dbReference type="AlphaFoldDB" id="A0A947DND8"/>
<organism evidence="1 2">
    <name type="scientific">Leptothoe spongobia TAU-MAC 1115</name>
    <dbReference type="NCBI Taxonomy" id="1967444"/>
    <lineage>
        <taxon>Bacteria</taxon>
        <taxon>Bacillati</taxon>
        <taxon>Cyanobacteriota</taxon>
        <taxon>Cyanophyceae</taxon>
        <taxon>Nodosilineales</taxon>
        <taxon>Cymatolegaceae</taxon>
        <taxon>Leptothoe</taxon>
        <taxon>Leptothoe spongobia</taxon>
    </lineage>
</organism>
<gene>
    <name evidence="1" type="ORF">IXB50_21480</name>
</gene>
<keyword evidence="2" id="KW-1185">Reference proteome</keyword>
<reference evidence="1" key="1">
    <citation type="submission" date="2020-11" db="EMBL/GenBank/DDBJ databases">
        <authorList>
            <person name="Konstantinou D."/>
            <person name="Gkelis S."/>
            <person name="Popin R."/>
            <person name="Fewer D."/>
            <person name="Sivonen K."/>
        </authorList>
    </citation>
    <scope>NUCLEOTIDE SEQUENCE</scope>
    <source>
        <strain evidence="1">TAU-MAC 1115</strain>
    </source>
</reference>